<gene>
    <name evidence="8" type="ORF">Pcinc_035529</name>
</gene>
<dbReference type="SUPFAM" id="SSF57850">
    <property type="entry name" value="RING/U-box"/>
    <property type="match status" value="1"/>
</dbReference>
<dbReference type="PANTHER" id="PTHR47156">
    <property type="entry name" value="PROTEIN CBG20824"/>
    <property type="match status" value="1"/>
</dbReference>
<evidence type="ECO:0000259" key="6">
    <source>
        <dbReference type="PROSITE" id="PS50072"/>
    </source>
</evidence>
<dbReference type="InterPro" id="IPR001841">
    <property type="entry name" value="Znf_RING"/>
</dbReference>
<dbReference type="Proteomes" id="UP001286313">
    <property type="component" value="Unassembled WGS sequence"/>
</dbReference>
<dbReference type="Gene3D" id="2.40.100.10">
    <property type="entry name" value="Cyclophilin-like"/>
    <property type="match status" value="1"/>
</dbReference>
<feature type="region of interest" description="Disordered" evidence="5">
    <location>
        <begin position="1"/>
        <end position="42"/>
    </location>
</feature>
<feature type="domain" description="PPIase cyclophilin-type" evidence="6">
    <location>
        <begin position="467"/>
        <end position="627"/>
    </location>
</feature>
<evidence type="ECO:0000259" key="7">
    <source>
        <dbReference type="PROSITE" id="PS50089"/>
    </source>
</evidence>
<protein>
    <submittedName>
        <fullName evidence="8">Uncharacterized protein</fullName>
    </submittedName>
</protein>
<dbReference type="SUPFAM" id="SSF50891">
    <property type="entry name" value="Cyclophilin-like"/>
    <property type="match status" value="1"/>
</dbReference>
<reference evidence="8" key="1">
    <citation type="submission" date="2023-10" db="EMBL/GenBank/DDBJ databases">
        <title>Genome assemblies of two species of porcelain crab, Petrolisthes cinctipes and Petrolisthes manimaculis (Anomura: Porcellanidae).</title>
        <authorList>
            <person name="Angst P."/>
        </authorList>
    </citation>
    <scope>NUCLEOTIDE SEQUENCE</scope>
    <source>
        <strain evidence="8">PB745_01</strain>
        <tissue evidence="8">Gill</tissue>
    </source>
</reference>
<dbReference type="Gene3D" id="3.30.40.10">
    <property type="entry name" value="Zinc/RING finger domain, C3HC4 (zinc finger)"/>
    <property type="match status" value="1"/>
</dbReference>
<feature type="compositionally biased region" description="Polar residues" evidence="5">
    <location>
        <begin position="173"/>
        <end position="182"/>
    </location>
</feature>
<feature type="region of interest" description="Disordered" evidence="5">
    <location>
        <begin position="165"/>
        <end position="225"/>
    </location>
</feature>
<keyword evidence="3" id="KW-0862">Zinc</keyword>
<dbReference type="PROSITE" id="PS50072">
    <property type="entry name" value="CSA_PPIASE_2"/>
    <property type="match status" value="1"/>
</dbReference>
<feature type="compositionally biased region" description="Basic and acidic residues" evidence="5">
    <location>
        <begin position="15"/>
        <end position="27"/>
    </location>
</feature>
<feature type="compositionally biased region" description="Polar residues" evidence="5">
    <location>
        <begin position="193"/>
        <end position="225"/>
    </location>
</feature>
<keyword evidence="1" id="KW-0479">Metal-binding</keyword>
<dbReference type="GO" id="GO:0003755">
    <property type="term" value="F:peptidyl-prolyl cis-trans isomerase activity"/>
    <property type="evidence" value="ECO:0007669"/>
    <property type="project" value="InterPro"/>
</dbReference>
<dbReference type="InterPro" id="IPR052667">
    <property type="entry name" value="E3_ubiquitin-ligase_RING"/>
</dbReference>
<evidence type="ECO:0000256" key="2">
    <source>
        <dbReference type="ARBA" id="ARBA00022771"/>
    </source>
</evidence>
<evidence type="ECO:0000256" key="3">
    <source>
        <dbReference type="ARBA" id="ARBA00022833"/>
    </source>
</evidence>
<feature type="domain" description="RING-type" evidence="7">
    <location>
        <begin position="90"/>
        <end position="135"/>
    </location>
</feature>
<organism evidence="8 9">
    <name type="scientific">Petrolisthes cinctipes</name>
    <name type="common">Flat porcelain crab</name>
    <dbReference type="NCBI Taxonomy" id="88211"/>
    <lineage>
        <taxon>Eukaryota</taxon>
        <taxon>Metazoa</taxon>
        <taxon>Ecdysozoa</taxon>
        <taxon>Arthropoda</taxon>
        <taxon>Crustacea</taxon>
        <taxon>Multicrustacea</taxon>
        <taxon>Malacostraca</taxon>
        <taxon>Eumalacostraca</taxon>
        <taxon>Eucarida</taxon>
        <taxon>Decapoda</taxon>
        <taxon>Pleocyemata</taxon>
        <taxon>Anomura</taxon>
        <taxon>Galatheoidea</taxon>
        <taxon>Porcellanidae</taxon>
        <taxon>Petrolisthes</taxon>
    </lineage>
</organism>
<evidence type="ECO:0000313" key="8">
    <source>
        <dbReference type="EMBL" id="KAK3858273.1"/>
    </source>
</evidence>
<feature type="compositionally biased region" description="Polar residues" evidence="5">
    <location>
        <begin position="28"/>
        <end position="42"/>
    </location>
</feature>
<dbReference type="InterPro" id="IPR002130">
    <property type="entry name" value="Cyclophilin-type_PPIase_dom"/>
</dbReference>
<dbReference type="InterPro" id="IPR017907">
    <property type="entry name" value="Znf_RING_CS"/>
</dbReference>
<name>A0AAE1BXJ6_PETCI</name>
<sequence length="627" mass="71232">MEKTDYMDAKTGARSKYEGKGESHENQHINGNHSDTPANDTRTYDQYNRQQTFESNYENRYTNYNNQNWSHQRHDGQQNWWTDFTREIICAVCEEVYSSDKGKVPRFLYCNHRMCTSCIVSRRTPHHKVQCGVCTTVTFKVLNINGCPIDHEMLKYLKQYTEQVKPAKEKPDSQQSFSIGQEDSSENVHIPTATKNSQQNNKQKGSSKPSDTQQKLPLKSPHNSQCIDKGVRPTQYCIKCKQWVCKKCADIDHTKKGTCALASIKDALGDMKKQNEANAESTSDLLTTMLRELEDFDSQIEESLMIMRAAFEYMGKKQELVKKSLQDGRRVKEELETEASKYSEKTNLPEALAMFKVVDDKVTSAEEWVANETTRIGNPDKIEESTKAMLSVVCELLRTVEIENGTQSQLYVFEDLPTGRILSEVKVDGGRIHIKSLMPIKTIQEGSRIIPLECVTSCMNRSSTLAFLDLSWGGSKRGRVYVRLTGDTVRGRQFVRLCTGENNFCFRGTNFHRIWWKNMPGEHIWAGDYENGDGSGGQTVSNTQGRQTPTKIGRLSQITEGLVAGRYEKDNISSIFRIYTKGDKDKDVKEEAAFGQVEFGLDIIKEATTLKDITDVNIEECGIVLEV</sequence>
<dbReference type="PANTHER" id="PTHR47156:SF10">
    <property type="entry name" value="E3 UBIQUITIN-PROTEIN LIGASE TRIM-21-RELATED"/>
    <property type="match status" value="1"/>
</dbReference>
<dbReference type="AlphaFoldDB" id="A0AAE1BXJ6"/>
<accession>A0AAE1BXJ6</accession>
<comment type="caution">
    <text evidence="8">The sequence shown here is derived from an EMBL/GenBank/DDBJ whole genome shotgun (WGS) entry which is preliminary data.</text>
</comment>
<proteinExistence type="predicted"/>
<dbReference type="GO" id="GO:0008270">
    <property type="term" value="F:zinc ion binding"/>
    <property type="evidence" value="ECO:0007669"/>
    <property type="project" value="UniProtKB-KW"/>
</dbReference>
<dbReference type="PROSITE" id="PS00518">
    <property type="entry name" value="ZF_RING_1"/>
    <property type="match status" value="1"/>
</dbReference>
<dbReference type="PROSITE" id="PS50089">
    <property type="entry name" value="ZF_RING_2"/>
    <property type="match status" value="1"/>
</dbReference>
<dbReference type="EMBL" id="JAWQEG010005362">
    <property type="protein sequence ID" value="KAK3858273.1"/>
    <property type="molecule type" value="Genomic_DNA"/>
</dbReference>
<evidence type="ECO:0000256" key="5">
    <source>
        <dbReference type="SAM" id="MobiDB-lite"/>
    </source>
</evidence>
<dbReference type="SMART" id="SM00184">
    <property type="entry name" value="RING"/>
    <property type="match status" value="1"/>
</dbReference>
<keyword evidence="9" id="KW-1185">Reference proteome</keyword>
<evidence type="ECO:0000313" key="9">
    <source>
        <dbReference type="Proteomes" id="UP001286313"/>
    </source>
</evidence>
<keyword evidence="2 4" id="KW-0863">Zinc-finger</keyword>
<evidence type="ECO:0000256" key="1">
    <source>
        <dbReference type="ARBA" id="ARBA00022723"/>
    </source>
</evidence>
<dbReference type="InterPro" id="IPR029000">
    <property type="entry name" value="Cyclophilin-like_dom_sf"/>
</dbReference>
<dbReference type="InterPro" id="IPR013083">
    <property type="entry name" value="Znf_RING/FYVE/PHD"/>
</dbReference>
<evidence type="ECO:0000256" key="4">
    <source>
        <dbReference type="PROSITE-ProRule" id="PRU00175"/>
    </source>
</evidence>